<dbReference type="Proteomes" id="UP001206572">
    <property type="component" value="Unassembled WGS sequence"/>
</dbReference>
<proteinExistence type="predicted"/>
<evidence type="ECO:0000313" key="1">
    <source>
        <dbReference type="EMBL" id="MCS0595601.1"/>
    </source>
</evidence>
<dbReference type="InterPro" id="IPR027417">
    <property type="entry name" value="P-loop_NTPase"/>
</dbReference>
<dbReference type="NCBIfam" id="TIGR04352">
    <property type="entry name" value="HprK_rel_A"/>
    <property type="match status" value="1"/>
</dbReference>
<comment type="caution">
    <text evidence="1">The sequence shown here is derived from an EMBL/GenBank/DDBJ whole genome shotgun (WGS) entry which is preliminary data.</text>
</comment>
<name>A0ABT2AH89_9BURK</name>
<evidence type="ECO:0000313" key="2">
    <source>
        <dbReference type="Proteomes" id="UP001206572"/>
    </source>
</evidence>
<keyword evidence="2" id="KW-1185">Reference proteome</keyword>
<protein>
    <submittedName>
        <fullName evidence="1">HprK-related kinase A</fullName>
    </submittedName>
</protein>
<dbReference type="InterPro" id="IPR027600">
    <property type="entry name" value="HprK-rel_A"/>
</dbReference>
<organism evidence="1 2">
    <name type="scientific">Massilia agri</name>
    <dbReference type="NCBI Taxonomy" id="1886785"/>
    <lineage>
        <taxon>Bacteria</taxon>
        <taxon>Pseudomonadati</taxon>
        <taxon>Pseudomonadota</taxon>
        <taxon>Betaproteobacteria</taxon>
        <taxon>Burkholderiales</taxon>
        <taxon>Oxalobacteraceae</taxon>
        <taxon>Telluria group</taxon>
        <taxon>Massilia</taxon>
    </lineage>
</organism>
<accession>A0ABT2AH89</accession>
<dbReference type="GO" id="GO:0016301">
    <property type="term" value="F:kinase activity"/>
    <property type="evidence" value="ECO:0007669"/>
    <property type="project" value="UniProtKB-KW"/>
</dbReference>
<dbReference type="EMBL" id="JANUHA010000002">
    <property type="protein sequence ID" value="MCS0595601.1"/>
    <property type="molecule type" value="Genomic_DNA"/>
</dbReference>
<dbReference type="SUPFAM" id="SSF53795">
    <property type="entry name" value="PEP carboxykinase-like"/>
    <property type="match status" value="1"/>
</dbReference>
<gene>
    <name evidence="1" type="ORF">NX780_04505</name>
</gene>
<keyword evidence="1" id="KW-0808">Transferase</keyword>
<keyword evidence="1" id="KW-0418">Kinase</keyword>
<reference evidence="1 2" key="1">
    <citation type="submission" date="2022-08" db="EMBL/GenBank/DDBJ databases">
        <title>Reclassification of Massilia species as members of the genera Telluria, Duganella, Pseudoduganella, Mokoshia gen. nov. and Zemynaea gen. nov. using orthogonal and non-orthogonal genome-based approaches.</title>
        <authorList>
            <person name="Bowman J.P."/>
        </authorList>
    </citation>
    <scope>NUCLEOTIDE SEQUENCE [LARGE SCALE GENOMIC DNA]</scope>
    <source>
        <strain evidence="1 2">JCM 31661</strain>
    </source>
</reference>
<dbReference type="RefSeq" id="WP_258826652.1">
    <property type="nucleotide sequence ID" value="NZ_JANUHA010000002.1"/>
</dbReference>
<dbReference type="Gene3D" id="3.40.50.300">
    <property type="entry name" value="P-loop containing nucleotide triphosphate hydrolases"/>
    <property type="match status" value="1"/>
</dbReference>
<sequence length="304" mass="32344">MNVGGLSYRALCERLAGPGLRLATGPFVASVRSPLPAVAEGIALLYGAYPLADPAGFADFHLNLRPSGGLRRWLRPQARFDLDGVAPFLPLPADHAFSLFEWALNWCVSSRAHDYLILHAAVVEKNGRAAILPAPSGSGKSTLCAALVCRGWRLLSDELALISTASGELTPLPRPISLKNASIGLIKGFAHDPVFSRPSVDTAKGTIAHLKAPLDSVRRAAETARPGWVIFPRYQPDAAPRLEALASTRAFLRVAENAFNYSLLGAQGFSSVARLVDAAPAYDFTYSALDDAVTAFDRLAGEGA</sequence>